<dbReference type="EMBL" id="CP046911">
    <property type="protein sequence ID" value="QGZ58525.1"/>
    <property type="molecule type" value="Genomic_DNA"/>
</dbReference>
<dbReference type="RefSeq" id="WP_158761459.1">
    <property type="nucleotide sequence ID" value="NZ_CP046911.1"/>
</dbReference>
<dbReference type="KEGG" id="pacp:FAZ97_26430"/>
<organism evidence="1 2">
    <name type="scientific">Paraburkholderia acidiphila</name>
    <dbReference type="NCBI Taxonomy" id="2571747"/>
    <lineage>
        <taxon>Bacteria</taxon>
        <taxon>Pseudomonadati</taxon>
        <taxon>Pseudomonadota</taxon>
        <taxon>Betaproteobacteria</taxon>
        <taxon>Burkholderiales</taxon>
        <taxon>Burkholderiaceae</taxon>
        <taxon>Paraburkholderia</taxon>
    </lineage>
</organism>
<sequence>MSAYGFGKSGYRAQELKPYSTSATMHQEVMRLVTNGTRVDGGVLNETAATDGWRATVMLDLVYSWNPFGGSLFSPKYYPGHAGLAIWRAAPVHPRYVSTGIYSDGSLGAEGVSTDETYNAGSMNLWYFTKPISRTSAIQMLQRINAQGGKTLTYSEFLANRYTSDSYNCHTYVDDVLAAGGLSSVMGRPSSWLTPWFYSLSFSVSGWHSSVMYNTKNIE</sequence>
<dbReference type="AlphaFoldDB" id="A0A7Z2GBM4"/>
<gene>
    <name evidence="1" type="ORF">FAZ97_26430</name>
</gene>
<dbReference type="Proteomes" id="UP000434209">
    <property type="component" value="Chromosome 3"/>
</dbReference>
<protein>
    <submittedName>
        <fullName evidence="1">Uncharacterized protein</fullName>
    </submittedName>
</protein>
<reference evidence="1 2" key="1">
    <citation type="submission" date="2019-12" db="EMBL/GenBank/DDBJ databases">
        <title>Paraburkholderia acidiphila 7Q-K02 sp. nov and Paraburkholderia acidisoli DHF22 sp. nov., two strains isolated from forest soil.</title>
        <authorList>
            <person name="Gao Z."/>
            <person name="Qiu L."/>
        </authorList>
    </citation>
    <scope>NUCLEOTIDE SEQUENCE [LARGE SCALE GENOMIC DNA]</scope>
    <source>
        <strain evidence="1 2">7Q-K02</strain>
    </source>
</reference>
<keyword evidence="2" id="KW-1185">Reference proteome</keyword>
<evidence type="ECO:0000313" key="1">
    <source>
        <dbReference type="EMBL" id="QGZ58525.1"/>
    </source>
</evidence>
<evidence type="ECO:0000313" key="2">
    <source>
        <dbReference type="Proteomes" id="UP000434209"/>
    </source>
</evidence>
<proteinExistence type="predicted"/>
<name>A0A7Z2GBM4_9BURK</name>
<accession>A0A7Z2GBM4</accession>